<sequence length="321" mass="36893">MKPASLPAHLFAFLIPLLAHGGDLKLTETDDAILITLRDKPVLNYIKTEKPVPEGMDPHFRRSAYIHPVYAPTGQEVTGDFPADHPHQHALFLAWTKTKFDGKEIDFWNQAKELGRVEFREVLDVKREDRKVSFQVKHAFTVPEGEESIDVLHEIWTVTVYQTPEDHFLFDVESVQRCATDKPLHLPKYHYGGMAFRGNAEWLRDKGDPSLQPGDVRYLTREGKDRRDGNHTRTDWVSFTGEIGGQEVSATVFGSPENFRAPQHVRIHPDKPYFCFAPMVDGPFKISPGEDYTSRYRYLITSKALDQDVIEKHWNDYSKSE</sequence>
<gene>
    <name evidence="2" type="ORF">HAHE_07800</name>
</gene>
<feature type="chain" id="PRO_5046182560" evidence="1">
    <location>
        <begin position="22"/>
        <end position="321"/>
    </location>
</feature>
<organism evidence="2 3">
    <name type="scientific">Haloferula helveola</name>
    <dbReference type="NCBI Taxonomy" id="490095"/>
    <lineage>
        <taxon>Bacteria</taxon>
        <taxon>Pseudomonadati</taxon>
        <taxon>Verrucomicrobiota</taxon>
        <taxon>Verrucomicrobiia</taxon>
        <taxon>Verrucomicrobiales</taxon>
        <taxon>Verrucomicrobiaceae</taxon>
        <taxon>Haloferula</taxon>
    </lineage>
</organism>
<evidence type="ECO:0000256" key="1">
    <source>
        <dbReference type="SAM" id="SignalP"/>
    </source>
</evidence>
<accession>A0ABM7R7R7</accession>
<dbReference type="InterPro" id="IPR029475">
    <property type="entry name" value="DUF6807"/>
</dbReference>
<keyword evidence="3" id="KW-1185">Reference proteome</keyword>
<name>A0ABM7R7R7_9BACT</name>
<reference evidence="2 3" key="1">
    <citation type="submission" date="2021-06" db="EMBL/GenBank/DDBJ databases">
        <title>Complete genome of Haloferula helveola possessing various polysaccharide degrading enzymes.</title>
        <authorList>
            <person name="Takami H."/>
            <person name="Huang C."/>
            <person name="Hamasaki K."/>
        </authorList>
    </citation>
    <scope>NUCLEOTIDE SEQUENCE [LARGE SCALE GENOMIC DNA]</scope>
    <source>
        <strain evidence="2 3">CN-1</strain>
    </source>
</reference>
<evidence type="ECO:0000313" key="3">
    <source>
        <dbReference type="Proteomes" id="UP001374893"/>
    </source>
</evidence>
<proteinExistence type="predicted"/>
<dbReference type="Proteomes" id="UP001374893">
    <property type="component" value="Chromosome"/>
</dbReference>
<feature type="signal peptide" evidence="1">
    <location>
        <begin position="1"/>
        <end position="21"/>
    </location>
</feature>
<evidence type="ECO:0000313" key="2">
    <source>
        <dbReference type="EMBL" id="BCX46872.1"/>
    </source>
</evidence>
<dbReference type="Pfam" id="PF14100">
    <property type="entry name" value="DUF6807"/>
    <property type="match status" value="1"/>
</dbReference>
<keyword evidence="1" id="KW-0732">Signal</keyword>
<dbReference type="RefSeq" id="WP_338688791.1">
    <property type="nucleotide sequence ID" value="NZ_AP024702.1"/>
</dbReference>
<dbReference type="EMBL" id="AP024702">
    <property type="protein sequence ID" value="BCX46872.1"/>
    <property type="molecule type" value="Genomic_DNA"/>
</dbReference>
<protein>
    <submittedName>
        <fullName evidence="2">Dehydrogenase</fullName>
    </submittedName>
</protein>